<evidence type="ECO:0000256" key="11">
    <source>
        <dbReference type="SAM" id="MobiDB-lite"/>
    </source>
</evidence>
<dbReference type="PROSITE" id="PS50222">
    <property type="entry name" value="EF_HAND_2"/>
    <property type="match status" value="4"/>
</dbReference>
<dbReference type="InterPro" id="IPR050230">
    <property type="entry name" value="CALM/Myosin/TropC-like"/>
</dbReference>
<gene>
    <name evidence="13" type="ORF">QYE76_055878</name>
</gene>
<evidence type="ECO:0000256" key="10">
    <source>
        <dbReference type="ARBA" id="ARBA00073017"/>
    </source>
</evidence>
<dbReference type="PANTHER" id="PTHR23048:SF53">
    <property type="entry name" value="CALMODULIN"/>
    <property type="match status" value="1"/>
</dbReference>
<evidence type="ECO:0000256" key="6">
    <source>
        <dbReference type="ARBA" id="ARBA00022837"/>
    </source>
</evidence>
<dbReference type="Pfam" id="PF13499">
    <property type="entry name" value="EF-hand_7"/>
    <property type="match status" value="2"/>
</dbReference>
<evidence type="ECO:0000256" key="5">
    <source>
        <dbReference type="ARBA" id="ARBA00022737"/>
    </source>
</evidence>
<dbReference type="EMBL" id="JAUUTY010000003">
    <property type="protein sequence ID" value="KAK1667719.1"/>
    <property type="molecule type" value="Genomic_DNA"/>
</dbReference>
<dbReference type="FunFam" id="1.10.238.10:FF:000006">
    <property type="entry name" value="Calmodulin 1"/>
    <property type="match status" value="1"/>
</dbReference>
<dbReference type="InterPro" id="IPR011992">
    <property type="entry name" value="EF-hand-dom_pair"/>
</dbReference>
<keyword evidence="8" id="KW-0636">Prenylation</keyword>
<comment type="function">
    <text evidence="9">Calcium-binding protein that binds and activates CAMK1, a calcium/calmodulin-dependent kinase.</text>
</comment>
<evidence type="ECO:0000256" key="4">
    <source>
        <dbReference type="ARBA" id="ARBA00022723"/>
    </source>
</evidence>
<dbReference type="GO" id="GO:0016020">
    <property type="term" value="C:membrane"/>
    <property type="evidence" value="ECO:0007669"/>
    <property type="project" value="UniProtKB-SubCell"/>
</dbReference>
<dbReference type="GO" id="GO:0005509">
    <property type="term" value="F:calcium ion binding"/>
    <property type="evidence" value="ECO:0007669"/>
    <property type="project" value="InterPro"/>
</dbReference>
<evidence type="ECO:0000256" key="8">
    <source>
        <dbReference type="ARBA" id="ARBA00023289"/>
    </source>
</evidence>
<comment type="similarity">
    <text evidence="2">Belongs to the calmodulin family.</text>
</comment>
<evidence type="ECO:0000256" key="3">
    <source>
        <dbReference type="ARBA" id="ARBA00022481"/>
    </source>
</evidence>
<accession>A0AAD8WMA9</accession>
<dbReference type="Gene3D" id="1.10.238.10">
    <property type="entry name" value="EF-hand"/>
    <property type="match status" value="3"/>
</dbReference>
<keyword evidence="5" id="KW-0677">Repeat</keyword>
<reference evidence="13" key="1">
    <citation type="submission" date="2023-07" db="EMBL/GenBank/DDBJ databases">
        <title>A chromosome-level genome assembly of Lolium multiflorum.</title>
        <authorList>
            <person name="Chen Y."/>
            <person name="Copetti D."/>
            <person name="Kolliker R."/>
            <person name="Studer B."/>
        </authorList>
    </citation>
    <scope>NUCLEOTIDE SEQUENCE</scope>
    <source>
        <strain evidence="13">02402/16</strain>
        <tissue evidence="13">Leaf</tissue>
    </source>
</reference>
<dbReference type="PROSITE" id="PS00018">
    <property type="entry name" value="EF_HAND_1"/>
    <property type="match status" value="4"/>
</dbReference>
<evidence type="ECO:0000256" key="2">
    <source>
        <dbReference type="ARBA" id="ARBA00009763"/>
    </source>
</evidence>
<dbReference type="InterPro" id="IPR002048">
    <property type="entry name" value="EF_hand_dom"/>
</dbReference>
<comment type="subcellular location">
    <subcellularLocation>
        <location evidence="1">Membrane</location>
        <topology evidence="1">Lipid-anchor</topology>
    </subcellularLocation>
</comment>
<feature type="domain" description="EF-hand" evidence="12">
    <location>
        <begin position="258"/>
        <end position="293"/>
    </location>
</feature>
<organism evidence="13 14">
    <name type="scientific">Lolium multiflorum</name>
    <name type="common">Italian ryegrass</name>
    <name type="synonym">Lolium perenne subsp. multiflorum</name>
    <dbReference type="NCBI Taxonomy" id="4521"/>
    <lineage>
        <taxon>Eukaryota</taxon>
        <taxon>Viridiplantae</taxon>
        <taxon>Streptophyta</taxon>
        <taxon>Embryophyta</taxon>
        <taxon>Tracheophyta</taxon>
        <taxon>Spermatophyta</taxon>
        <taxon>Magnoliopsida</taxon>
        <taxon>Liliopsida</taxon>
        <taxon>Poales</taxon>
        <taxon>Poaceae</taxon>
        <taxon>BOP clade</taxon>
        <taxon>Pooideae</taxon>
        <taxon>Poodae</taxon>
        <taxon>Poeae</taxon>
        <taxon>Poeae Chloroplast Group 2 (Poeae type)</taxon>
        <taxon>Loliodinae</taxon>
        <taxon>Loliinae</taxon>
        <taxon>Lolium</taxon>
    </lineage>
</organism>
<feature type="domain" description="EF-hand" evidence="12">
    <location>
        <begin position="295"/>
        <end position="330"/>
    </location>
</feature>
<feature type="domain" description="EF-hand" evidence="12">
    <location>
        <begin position="331"/>
        <end position="366"/>
    </location>
</feature>
<dbReference type="AlphaFoldDB" id="A0AAD8WMA9"/>
<evidence type="ECO:0000256" key="9">
    <source>
        <dbReference type="ARBA" id="ARBA00055093"/>
    </source>
</evidence>
<dbReference type="Proteomes" id="UP001231189">
    <property type="component" value="Unassembled WGS sequence"/>
</dbReference>
<dbReference type="GO" id="GO:0005737">
    <property type="term" value="C:cytoplasm"/>
    <property type="evidence" value="ECO:0007669"/>
    <property type="project" value="UniProtKB-ARBA"/>
</dbReference>
<name>A0AAD8WMA9_LOLMU</name>
<dbReference type="InterPro" id="IPR018247">
    <property type="entry name" value="EF_Hand_1_Ca_BS"/>
</dbReference>
<dbReference type="GO" id="GO:0016460">
    <property type="term" value="C:myosin II complex"/>
    <property type="evidence" value="ECO:0007669"/>
    <property type="project" value="TreeGrafter"/>
</dbReference>
<proteinExistence type="inferred from homology"/>
<protein>
    <recommendedName>
        <fullName evidence="10">Calmodulin-like protein 1</fullName>
    </recommendedName>
</protein>
<keyword evidence="6" id="KW-0106">Calcium</keyword>
<feature type="domain" description="EF-hand" evidence="12">
    <location>
        <begin position="222"/>
        <end position="257"/>
    </location>
</feature>
<feature type="region of interest" description="Disordered" evidence="11">
    <location>
        <begin position="369"/>
        <end position="393"/>
    </location>
</feature>
<feature type="region of interest" description="Disordered" evidence="11">
    <location>
        <begin position="1"/>
        <end position="46"/>
    </location>
</feature>
<evidence type="ECO:0000259" key="12">
    <source>
        <dbReference type="PROSITE" id="PS50222"/>
    </source>
</evidence>
<dbReference type="CDD" id="cd00051">
    <property type="entry name" value="EFh"/>
    <property type="match status" value="2"/>
</dbReference>
<keyword evidence="3" id="KW-0488">Methylation</keyword>
<evidence type="ECO:0000313" key="13">
    <source>
        <dbReference type="EMBL" id="KAK1667719.1"/>
    </source>
</evidence>
<evidence type="ECO:0000256" key="7">
    <source>
        <dbReference type="ARBA" id="ARBA00023288"/>
    </source>
</evidence>
<dbReference type="SUPFAM" id="SSF47473">
    <property type="entry name" value="EF-hand"/>
    <property type="match status" value="1"/>
</dbReference>
<dbReference type="FunFam" id="1.10.238.10:FF:000398">
    <property type="entry name" value="Calmodulin-like protein 3"/>
    <property type="match status" value="1"/>
</dbReference>
<evidence type="ECO:0000313" key="14">
    <source>
        <dbReference type="Proteomes" id="UP001231189"/>
    </source>
</evidence>
<dbReference type="SMART" id="SM00054">
    <property type="entry name" value="EFh"/>
    <property type="match status" value="4"/>
</dbReference>
<evidence type="ECO:0000256" key="1">
    <source>
        <dbReference type="ARBA" id="ARBA00004635"/>
    </source>
</evidence>
<keyword evidence="4" id="KW-0479">Metal-binding</keyword>
<sequence>MAAHVRQRQFASGISEEKKGRTAAADLARGRGQKAVWAPPARTRPSMANPRRAIALQIHTQTPPFPAAAAASSPSSLPSSLLHFLKRPASFPFLLSLFLLLTWISLRFHQPAPSASLRRPAVAHDPQANLVRYPAALHPTPIAADGRGWLLDPVAAARDAGLPDKGYGEAIIAADEVAIVASTRSTAHALINMDVRPTFFLGCQDTPINPNSSNTDYKLSEEQIGEFKEAFSLFDKDGDGSITTKELGTVMRSLGQNPTEAELQDMINEVDADGNGTIDFPEFLNLMARKMKDTDSEEELKEAFRVFDKDQNGFISAAELRQVMTNLGEKLSEEEVEEMVREADVDGDGQINYDEFVKVMMAKRRKQRIEERRAPAKKKNVAAAKSGQKCTIL</sequence>
<keyword evidence="7" id="KW-0449">Lipoprotein</keyword>
<comment type="caution">
    <text evidence="13">The sequence shown here is derived from an EMBL/GenBank/DDBJ whole genome shotgun (WGS) entry which is preliminary data.</text>
</comment>
<dbReference type="PANTHER" id="PTHR23048">
    <property type="entry name" value="MYOSIN LIGHT CHAIN 1, 3"/>
    <property type="match status" value="1"/>
</dbReference>
<keyword evidence="14" id="KW-1185">Reference proteome</keyword>